<accession>A0A3B0MQ31</accession>
<dbReference type="GO" id="GO:0005634">
    <property type="term" value="C:nucleus"/>
    <property type="evidence" value="ECO:0007669"/>
    <property type="project" value="UniProtKB-SubCell"/>
</dbReference>
<keyword evidence="5" id="KW-0677">Repeat</keyword>
<evidence type="ECO:0000256" key="8">
    <source>
        <dbReference type="PROSITE-ProRule" id="PRU00103"/>
    </source>
</evidence>
<dbReference type="InterPro" id="IPR016024">
    <property type="entry name" value="ARM-type_fold"/>
</dbReference>
<dbReference type="InterPro" id="IPR058584">
    <property type="entry name" value="IMB1_TNPO1-like_TPR"/>
</dbReference>
<evidence type="ECO:0000256" key="4">
    <source>
        <dbReference type="ARBA" id="ARBA00022490"/>
    </source>
</evidence>
<comment type="subcellular location">
    <subcellularLocation>
        <location evidence="2">Cytoplasm</location>
    </subcellularLocation>
    <subcellularLocation>
        <location evidence="1">Nucleus</location>
    </subcellularLocation>
</comment>
<organism evidence="12">
    <name type="scientific">Theileria annulata</name>
    <dbReference type="NCBI Taxonomy" id="5874"/>
    <lineage>
        <taxon>Eukaryota</taxon>
        <taxon>Sar</taxon>
        <taxon>Alveolata</taxon>
        <taxon>Apicomplexa</taxon>
        <taxon>Aconoidasida</taxon>
        <taxon>Piroplasmida</taxon>
        <taxon>Theileriidae</taxon>
        <taxon>Theileria</taxon>
    </lineage>
</organism>
<evidence type="ECO:0000313" key="12">
    <source>
        <dbReference type="EMBL" id="SVP89630.1"/>
    </source>
</evidence>
<feature type="repeat" description="HEAT" evidence="8">
    <location>
        <begin position="456"/>
        <end position="494"/>
    </location>
</feature>
<evidence type="ECO:0000313" key="11">
    <source>
        <dbReference type="EMBL" id="SVP88468.1"/>
    </source>
</evidence>
<evidence type="ECO:0000256" key="7">
    <source>
        <dbReference type="ARBA" id="ARBA00023242"/>
    </source>
</evidence>
<dbReference type="InterPro" id="IPR041653">
    <property type="entry name" value="Importin_rep_4"/>
</dbReference>
<dbReference type="InterPro" id="IPR011989">
    <property type="entry name" value="ARM-like"/>
</dbReference>
<dbReference type="PANTHER" id="PTHR10527">
    <property type="entry name" value="IMPORTIN BETA"/>
    <property type="match status" value="1"/>
</dbReference>
<evidence type="ECO:0000259" key="9">
    <source>
        <dbReference type="Pfam" id="PF25574"/>
    </source>
</evidence>
<evidence type="ECO:0000256" key="1">
    <source>
        <dbReference type="ARBA" id="ARBA00004123"/>
    </source>
</evidence>
<dbReference type="Gene3D" id="1.25.10.10">
    <property type="entry name" value="Leucine-rich Repeat Variant"/>
    <property type="match status" value="1"/>
</dbReference>
<dbReference type="EMBL" id="UIVS01000001">
    <property type="protein sequence ID" value="SVP89630.1"/>
    <property type="molecule type" value="Genomic_DNA"/>
</dbReference>
<evidence type="ECO:0000256" key="3">
    <source>
        <dbReference type="ARBA" id="ARBA00022448"/>
    </source>
</evidence>
<name>A0A3B0MQ31_THEAN</name>
<dbReference type="GO" id="GO:0006606">
    <property type="term" value="P:protein import into nucleus"/>
    <property type="evidence" value="ECO:0007669"/>
    <property type="project" value="InterPro"/>
</dbReference>
<dbReference type="PROSITE" id="PS50077">
    <property type="entry name" value="HEAT_REPEAT"/>
    <property type="match status" value="1"/>
</dbReference>
<gene>
    <name evidence="11" type="ORF">TAT_000033200</name>
    <name evidence="12" type="ORF">TAV_000032700</name>
</gene>
<keyword evidence="3" id="KW-0813">Transport</keyword>
<dbReference type="InterPro" id="IPR021133">
    <property type="entry name" value="HEAT_type_2"/>
</dbReference>
<dbReference type="VEuPathDB" id="PiroplasmaDB:TA21430"/>
<dbReference type="GO" id="GO:0005737">
    <property type="term" value="C:cytoplasm"/>
    <property type="evidence" value="ECO:0007669"/>
    <property type="project" value="UniProtKB-SubCell"/>
</dbReference>
<dbReference type="Pfam" id="PF18808">
    <property type="entry name" value="Importin_rep_4"/>
    <property type="match status" value="1"/>
</dbReference>
<evidence type="ECO:0000256" key="5">
    <source>
        <dbReference type="ARBA" id="ARBA00022737"/>
    </source>
</evidence>
<evidence type="ECO:0000256" key="2">
    <source>
        <dbReference type="ARBA" id="ARBA00004496"/>
    </source>
</evidence>
<reference evidence="12" key="1">
    <citation type="submission" date="2018-07" db="EMBL/GenBank/DDBJ databases">
        <authorList>
            <person name="Quirk P.G."/>
            <person name="Krulwich T.A."/>
        </authorList>
    </citation>
    <scope>NUCLEOTIDE SEQUENCE</scope>
    <source>
        <strain evidence="12">Anand</strain>
    </source>
</reference>
<dbReference type="Pfam" id="PF25574">
    <property type="entry name" value="TPR_IMB1"/>
    <property type="match status" value="1"/>
</dbReference>
<keyword evidence="7" id="KW-0539">Nucleus</keyword>
<evidence type="ECO:0000259" key="10">
    <source>
        <dbReference type="Pfam" id="PF25780"/>
    </source>
</evidence>
<protein>
    <submittedName>
        <fullName evidence="12">Importin (Karyopherin) beta, putative</fullName>
    </submittedName>
</protein>
<keyword evidence="6" id="KW-0653">Protein transport</keyword>
<dbReference type="InterPro" id="IPR040122">
    <property type="entry name" value="Importin_beta"/>
</dbReference>
<proteinExistence type="predicted"/>
<dbReference type="Pfam" id="PF25780">
    <property type="entry name" value="TPR_IPO5"/>
    <property type="match status" value="1"/>
</dbReference>
<sequence length="1312" mass="148044">MSENMNSEVFVALLEALSSSDNSLRSDADAKITTLKNHDLNGILRLTLNVMLTEPKDERRLQSVVLIRILLDVSRSGDAPHNTWQLVSNDVKSLLKSSLLKSIESETHQSIRRNVCDTIADLVSRSMSPGEWPELSSITIRLIQNDNPLYRKSGLKLLGECFSYFAEDLVSKSKEVAALIKTSLMSVDTGVRTEAICVVGVAVDYEEVGVSSHLRDTAPLILDSLRRLLGCTEPGARDELESSLTGVLMILENNAKFFKPHIELFFTRMLELALAEGPARGLDGELRALALELLLVLPEKKPQTALSVPNFGLRMVNCLMTCMLDIQDESYAEWLETGNEDDTHTLYSASEEGLDRLGRALESIDNCPFMDWILSTASQYLQTPQWQYKFVAIMAISQTVEFLTDDQIDRLSSIISIMLEKLTDGDYRIRFAVCQTIGQIALDHQPYVQLNFHEEVLPPLIKAFEDPSPRVQSHALSAFINFAEEVQKDHLLPYSDVVVQRLLAKISANTSRSVTEQAVTSLAVTAGVLEEHFIKYYNTIIPLMKEIITKCITTEERTCRGKAIECISIIGMSIGKDVFRNDGIECMNALIQIMEQPSESDDPVREYINEALGRLCTALGNNFVPFLPKIVPLLLGELTKSSKSVGDQDVTLMMGLDGGAGLRTSLVDELEQTLSLIAIIVDELKELYEDYIPSTAQAVLPLLTCVLTAELKQKALSAMANMIEAKRIAIEKRNSGKEMLLELLLNIMNAVLTDLEKSRELDSEYAVPVDILSVSANGLYRCLDCAGPGILNQNVLNLLTTKLLLITEKSSKIKAIYRKCRASKDLDPDEILALEEDEEAEQTFRSSLLDIFGVVMKHHPDEFMTTCHPQCLQFVCMNLEKNVPDDVAIALYFCGDMIEFLQSRVVSFWDKFLPHVLNNIESKNASVRQYACYGVSRLSKLPEFAHLANESAIKISSALKMRFPSSQKDQQNATDNAVAALGDLIRYQGNNLADANNYLTLWLKNLPLKQDETEGKRVHKELMELVLSNNQTILGADNSNLGQLAKIFISIYETDFSTEELNTLILHLMKHLGQDFLKQLSPTLSKRLQMQLKVIAKSLRIEKINGRNKFGLIVPLESKNTHCENGPKFYKESPKMAFDTFTLKYRIRKFILTKKIWFGSLIIKYYFKAKIWRIYSKLKSLFKWARKSKENEESPHYPLVGNKWVLEFSKNPKCSKISGLKEYLKFSDDGTVTTVSGLTGNWWEEMGHLMWKFQLENGKNEFVYFKAEFMLDRKNNKPFMSNGVVFRDRPESSFLPKCLFRPVLCKFEGYCV</sequence>
<dbReference type="EMBL" id="UIVT01000001">
    <property type="protein sequence ID" value="SVP88468.1"/>
    <property type="molecule type" value="Genomic_DNA"/>
</dbReference>
<feature type="domain" description="Importin subunit beta-1/Transportin-1-like TPR repeats" evidence="9">
    <location>
        <begin position="471"/>
        <end position="634"/>
    </location>
</feature>
<feature type="domain" description="IPO4/5-like TPR repeats" evidence="10">
    <location>
        <begin position="108"/>
        <end position="265"/>
    </location>
</feature>
<keyword evidence="4" id="KW-0963">Cytoplasm</keyword>
<dbReference type="InterPro" id="IPR057672">
    <property type="entry name" value="TPR_IPO4/5"/>
</dbReference>
<evidence type="ECO:0000256" key="6">
    <source>
        <dbReference type="ARBA" id="ARBA00022927"/>
    </source>
</evidence>
<dbReference type="SUPFAM" id="SSF48371">
    <property type="entry name" value="ARM repeat"/>
    <property type="match status" value="1"/>
</dbReference>